<proteinExistence type="predicted"/>
<comment type="caution">
    <text evidence="2">The sequence shown here is derived from an EMBL/GenBank/DDBJ whole genome shotgun (WGS) entry which is preliminary data.</text>
</comment>
<evidence type="ECO:0000313" key="3">
    <source>
        <dbReference type="Proteomes" id="UP000441336"/>
    </source>
</evidence>
<dbReference type="AlphaFoldDB" id="A0A7K1T9J8"/>
<name>A0A7K1T9J8_9BACT</name>
<dbReference type="Pfam" id="PF03016">
    <property type="entry name" value="Exostosin_GT47"/>
    <property type="match status" value="1"/>
</dbReference>
<dbReference type="EMBL" id="WQKZ01000001">
    <property type="protein sequence ID" value="MVN75073.1"/>
    <property type="molecule type" value="Genomic_DNA"/>
</dbReference>
<protein>
    <recommendedName>
        <fullName evidence="1">Exostosin GT47 domain-containing protein</fullName>
    </recommendedName>
</protein>
<reference evidence="2 3" key="1">
    <citation type="submission" date="2019-12" db="EMBL/GenBank/DDBJ databases">
        <title>Hymenobacter sp. HMF4947 Genome sequencing and assembly.</title>
        <authorList>
            <person name="Kang H."/>
            <person name="Cha I."/>
            <person name="Kim H."/>
            <person name="Joh K."/>
        </authorList>
    </citation>
    <scope>NUCLEOTIDE SEQUENCE [LARGE SCALE GENOMIC DNA]</scope>
    <source>
        <strain evidence="2 3">HMF4947</strain>
    </source>
</reference>
<gene>
    <name evidence="2" type="ORF">GO988_01905</name>
</gene>
<dbReference type="InterPro" id="IPR004263">
    <property type="entry name" value="Exostosin"/>
</dbReference>
<sequence>MHRFTPLRMNNSTLSTVAPGAKVYVTSAYPDPEPISAFRAFAAQDRVQKHTVVSSPDEADIILFIENSRYHADYFFSALKNHPLVKKYPAKVFMYNPHDKPWYILPGMYMCMPKNRFAPARMAAGPYVETINPYITCDFSNEPQFLFSFYGATTSSPVRHEVAKLTHPRGNVLISNVAMYVNDRPKDLQLRYANLLTNSKFVLCPKGFGPSSIRLFETLRAGRVPVIISDELVCPAGADWTKFAVFVPESRVSEIPQILEKEELHWQEKAKLARQVWEESFAPDTLFNYFVDSILALDVRKKFGLEVAVRHSLVFMRYGLSKTVVRKVKELAQPLLASAKKN</sequence>
<dbReference type="PANTHER" id="PTHR11062">
    <property type="entry name" value="EXOSTOSIN HEPARAN SULFATE GLYCOSYLTRANSFERASE -RELATED"/>
    <property type="match status" value="1"/>
</dbReference>
<accession>A0A7K1T9J8</accession>
<evidence type="ECO:0000259" key="1">
    <source>
        <dbReference type="Pfam" id="PF03016"/>
    </source>
</evidence>
<keyword evidence="3" id="KW-1185">Reference proteome</keyword>
<dbReference type="GO" id="GO:0016757">
    <property type="term" value="F:glycosyltransferase activity"/>
    <property type="evidence" value="ECO:0007669"/>
    <property type="project" value="InterPro"/>
</dbReference>
<organism evidence="2 3">
    <name type="scientific">Hymenobacter ginkgonis</name>
    <dbReference type="NCBI Taxonomy" id="2682976"/>
    <lineage>
        <taxon>Bacteria</taxon>
        <taxon>Pseudomonadati</taxon>
        <taxon>Bacteroidota</taxon>
        <taxon>Cytophagia</taxon>
        <taxon>Cytophagales</taxon>
        <taxon>Hymenobacteraceae</taxon>
        <taxon>Hymenobacter</taxon>
    </lineage>
</organism>
<feature type="domain" description="Exostosin GT47" evidence="1">
    <location>
        <begin position="82"/>
        <end position="261"/>
    </location>
</feature>
<dbReference type="InterPro" id="IPR040911">
    <property type="entry name" value="Exostosin_GT47"/>
</dbReference>
<dbReference type="Proteomes" id="UP000441336">
    <property type="component" value="Unassembled WGS sequence"/>
</dbReference>
<evidence type="ECO:0000313" key="2">
    <source>
        <dbReference type="EMBL" id="MVN75073.1"/>
    </source>
</evidence>